<feature type="compositionally biased region" description="Polar residues" evidence="7">
    <location>
        <begin position="402"/>
        <end position="418"/>
    </location>
</feature>
<organism evidence="9 10">
    <name type="scientific">Thalassorhabdus alkalitolerans</name>
    <dbReference type="NCBI Taxonomy" id="2282697"/>
    <lineage>
        <taxon>Bacteria</taxon>
        <taxon>Bacillati</taxon>
        <taxon>Bacillota</taxon>
        <taxon>Bacilli</taxon>
        <taxon>Bacillales</taxon>
        <taxon>Bacillaceae</taxon>
        <taxon>Thalassorhabdus</taxon>
    </lineage>
</organism>
<dbReference type="InterPro" id="IPR002543">
    <property type="entry name" value="FtsK_dom"/>
</dbReference>
<dbReference type="Proteomes" id="UP001596142">
    <property type="component" value="Unassembled WGS sequence"/>
</dbReference>
<feature type="compositionally biased region" description="Basic and acidic residues" evidence="7">
    <location>
        <begin position="218"/>
        <end position="234"/>
    </location>
</feature>
<dbReference type="InterPro" id="IPR041027">
    <property type="entry name" value="FtsK_alpha"/>
</dbReference>
<dbReference type="InterPro" id="IPR027417">
    <property type="entry name" value="P-loop_NTPase"/>
</dbReference>
<name>A0ABW0YRT8_9BACI</name>
<keyword evidence="10" id="KW-1185">Reference proteome</keyword>
<sequence length="956" mass="107341">MNNNNYRKKKRVMKDVPFSFQEMMKKMQKFFFGEEDSTFPSSKQEQKPERSYGRVHSEGEVGAKMLHQYPEKGNFRFPLNVDDTHPPRNRKPVAQKTNNGPSPMKDRKVSNIKGADANSTNTFRSPAEKEVFQKRNIKMKNDEIGETKKTEQGQGKEENDSAQHKSLFSGTNFEPQSIPSPVFGYEKVPLHQDYLKKRTGKISYQTSERSIPSPSILSEKEEGSFSENKKEETGRVYNSSATSIEEVAAISELLNRAQRKKPEPRKVESFYVGNLEEGRIVRPSERDFEEGPEESFHKESFQEPEKENVSQIRAKKAEGFNDSAWQATEDQTGQEVNEEEILQESVESSYFDEENSISKVEGEVSKQEEEREKTHTAFDQASSLPEVETPSLHKSEPVIAKNDTSNEAMENGLSNSGKETAPQAARKEATEVRSLQKGEKTNPSKRKNETGQSSVPFNVLMYPKDRMKSEKKKNLHSGGGNNNYTKPSIQLLNIPPRKETSGENALAEQRELLERTLHNFNVDARVVDVTQGPSVTRFEVQPAPGVKVNKVTNLTDDIKMAMAAKDLRMEAPIPGKNAIGIEVPNPESTPVFLREILRHESFIRNESPLAVALGLDISGAPIVADLQKMPHGLIAGATGSGKSVCINSILLSLLFKASPEEVKLMLIDPKMVELASYREIPHLVTPVINDAKEATAGLKWAVQEMDTRYEKLAHEGVRDIKKYNEKVTKKGRPEDKMPYMVIIIDELADLMMVSPQDVEDAVCRIAQKARACGMHLLLATQRPSVDVITGLIKANIPTRVAFSVSSQVDSRTILDMSGAERLIGKGDMLFHANGASKPLRVQGTFVSDEEIDLVTEHVRRQQKPAYFLKREELVKKHQRQEVEDDLFIDACEFVTEQGSASSSLLQRQFSIGFNRAARLIDMMEAKGIISEAMGTKPRRVLLSMEDIEEKVLQEEA</sequence>
<reference evidence="10" key="1">
    <citation type="journal article" date="2019" name="Int. J. Syst. Evol. Microbiol.">
        <title>The Global Catalogue of Microorganisms (GCM) 10K type strain sequencing project: providing services to taxonomists for standard genome sequencing and annotation.</title>
        <authorList>
            <consortium name="The Broad Institute Genomics Platform"/>
            <consortium name="The Broad Institute Genome Sequencing Center for Infectious Disease"/>
            <person name="Wu L."/>
            <person name="Ma J."/>
        </authorList>
    </citation>
    <scope>NUCLEOTIDE SEQUENCE [LARGE SCALE GENOMIC DNA]</scope>
    <source>
        <strain evidence="10">CECT 7184</strain>
    </source>
</reference>
<feature type="compositionally biased region" description="Basic and acidic residues" evidence="7">
    <location>
        <begin position="44"/>
        <end position="60"/>
    </location>
</feature>
<dbReference type="Gene3D" id="3.40.50.300">
    <property type="entry name" value="P-loop containing nucleotide triphosphate hydrolases"/>
    <property type="match status" value="1"/>
</dbReference>
<dbReference type="Gene3D" id="1.10.10.10">
    <property type="entry name" value="Winged helix-like DNA-binding domain superfamily/Winged helix DNA-binding domain"/>
    <property type="match status" value="1"/>
</dbReference>
<comment type="caution">
    <text evidence="9">The sequence shown here is derived from an EMBL/GenBank/DDBJ whole genome shotgun (WGS) entry which is preliminary data.</text>
</comment>
<feature type="compositionally biased region" description="Basic and acidic residues" evidence="7">
    <location>
        <begin position="294"/>
        <end position="308"/>
    </location>
</feature>
<dbReference type="SUPFAM" id="SSF52540">
    <property type="entry name" value="P-loop containing nucleoside triphosphate hydrolases"/>
    <property type="match status" value="1"/>
</dbReference>
<keyword evidence="2 6" id="KW-0547">Nucleotide-binding</keyword>
<feature type="compositionally biased region" description="Polar residues" evidence="7">
    <location>
        <begin position="323"/>
        <end position="335"/>
    </location>
</feature>
<feature type="region of interest" description="Disordered" evidence="7">
    <location>
        <begin position="201"/>
        <end position="239"/>
    </location>
</feature>
<dbReference type="PANTHER" id="PTHR22683:SF42">
    <property type="entry name" value="DNA TRANSLOCASE SFTA"/>
    <property type="match status" value="1"/>
</dbReference>
<evidence type="ECO:0000256" key="6">
    <source>
        <dbReference type="PROSITE-ProRule" id="PRU00289"/>
    </source>
</evidence>
<evidence type="ECO:0000256" key="7">
    <source>
        <dbReference type="SAM" id="MobiDB-lite"/>
    </source>
</evidence>
<feature type="region of interest" description="Disordered" evidence="7">
    <location>
        <begin position="282"/>
        <end position="490"/>
    </location>
</feature>
<proteinExistence type="inferred from homology"/>
<dbReference type="EMBL" id="JBHSOZ010000003">
    <property type="protein sequence ID" value="MFC5712819.1"/>
    <property type="molecule type" value="Genomic_DNA"/>
</dbReference>
<accession>A0ABW0YRT8</accession>
<dbReference type="InterPro" id="IPR018541">
    <property type="entry name" value="Ftsk_gamma"/>
</dbReference>
<evidence type="ECO:0000256" key="3">
    <source>
        <dbReference type="ARBA" id="ARBA00022829"/>
    </source>
</evidence>
<feature type="compositionally biased region" description="Basic and acidic residues" evidence="7">
    <location>
        <begin position="360"/>
        <end position="376"/>
    </location>
</feature>
<dbReference type="PANTHER" id="PTHR22683">
    <property type="entry name" value="SPORULATION PROTEIN RELATED"/>
    <property type="match status" value="1"/>
</dbReference>
<feature type="domain" description="FtsK" evidence="8">
    <location>
        <begin position="619"/>
        <end position="811"/>
    </location>
</feature>
<gene>
    <name evidence="9" type="ORF">ACFPU1_08495</name>
</gene>
<feature type="compositionally biased region" description="Basic and acidic residues" evidence="7">
    <location>
        <begin position="136"/>
        <end position="163"/>
    </location>
</feature>
<feature type="binding site" evidence="6">
    <location>
        <begin position="636"/>
        <end position="643"/>
    </location>
    <ligand>
        <name>ATP</name>
        <dbReference type="ChEBI" id="CHEBI:30616"/>
    </ligand>
</feature>
<feature type="region of interest" description="Disordered" evidence="7">
    <location>
        <begin position="35"/>
        <end position="60"/>
    </location>
</feature>
<dbReference type="Pfam" id="PF09397">
    <property type="entry name" value="FtsK_gamma"/>
    <property type="match status" value="1"/>
</dbReference>
<evidence type="ECO:0000256" key="4">
    <source>
        <dbReference type="ARBA" id="ARBA00022840"/>
    </source>
</evidence>
<dbReference type="PROSITE" id="PS50901">
    <property type="entry name" value="FTSK"/>
    <property type="match status" value="1"/>
</dbReference>
<evidence type="ECO:0000259" key="8">
    <source>
        <dbReference type="PROSITE" id="PS50901"/>
    </source>
</evidence>
<feature type="region of interest" description="Disordered" evidence="7">
    <location>
        <begin position="136"/>
        <end position="180"/>
    </location>
</feature>
<evidence type="ECO:0000313" key="9">
    <source>
        <dbReference type="EMBL" id="MFC5712819.1"/>
    </source>
</evidence>
<dbReference type="SUPFAM" id="SSF46785">
    <property type="entry name" value="Winged helix' DNA-binding domain"/>
    <property type="match status" value="1"/>
</dbReference>
<keyword evidence="5" id="KW-0238">DNA-binding</keyword>
<dbReference type="InterPro" id="IPR036388">
    <property type="entry name" value="WH-like_DNA-bd_sf"/>
</dbReference>
<keyword evidence="4 6" id="KW-0067">ATP-binding</keyword>
<dbReference type="InterPro" id="IPR050206">
    <property type="entry name" value="FtsK/SpoIIIE/SftA"/>
</dbReference>
<dbReference type="InterPro" id="IPR003593">
    <property type="entry name" value="AAA+_ATPase"/>
</dbReference>
<dbReference type="SMART" id="SM00843">
    <property type="entry name" value="Ftsk_gamma"/>
    <property type="match status" value="1"/>
</dbReference>
<dbReference type="SMART" id="SM00382">
    <property type="entry name" value="AAA"/>
    <property type="match status" value="1"/>
</dbReference>
<dbReference type="InterPro" id="IPR036390">
    <property type="entry name" value="WH_DNA-bd_sf"/>
</dbReference>
<dbReference type="Pfam" id="PF17854">
    <property type="entry name" value="FtsK_alpha"/>
    <property type="match status" value="1"/>
</dbReference>
<comment type="similarity">
    <text evidence="1">Belongs to the FtsK/SpoIIIE/SftA family.</text>
</comment>
<feature type="compositionally biased region" description="Basic and acidic residues" evidence="7">
    <location>
        <begin position="425"/>
        <end position="449"/>
    </location>
</feature>
<feature type="region of interest" description="Disordered" evidence="7">
    <location>
        <begin position="79"/>
        <end position="109"/>
    </location>
</feature>
<evidence type="ECO:0000313" key="10">
    <source>
        <dbReference type="Proteomes" id="UP001596142"/>
    </source>
</evidence>
<feature type="compositionally biased region" description="Polar residues" evidence="7">
    <location>
        <begin position="202"/>
        <end position="216"/>
    </location>
</feature>
<dbReference type="RefSeq" id="WP_385943685.1">
    <property type="nucleotide sequence ID" value="NZ_JBHSPG010000023.1"/>
</dbReference>
<evidence type="ECO:0000256" key="1">
    <source>
        <dbReference type="ARBA" id="ARBA00006474"/>
    </source>
</evidence>
<evidence type="ECO:0000256" key="5">
    <source>
        <dbReference type="ARBA" id="ARBA00023125"/>
    </source>
</evidence>
<dbReference type="Gene3D" id="3.30.980.40">
    <property type="match status" value="1"/>
</dbReference>
<feature type="compositionally biased region" description="Polar residues" evidence="7">
    <location>
        <begin position="164"/>
        <end position="179"/>
    </location>
</feature>
<keyword evidence="3" id="KW-0159">Chromosome partition</keyword>
<protein>
    <submittedName>
        <fullName evidence="9">DNA translocase FtsK</fullName>
    </submittedName>
</protein>
<evidence type="ECO:0000256" key="2">
    <source>
        <dbReference type="ARBA" id="ARBA00022741"/>
    </source>
</evidence>
<dbReference type="Pfam" id="PF01580">
    <property type="entry name" value="FtsK_SpoIIIE"/>
    <property type="match status" value="1"/>
</dbReference>